<evidence type="ECO:0000313" key="3">
    <source>
        <dbReference type="Proteomes" id="UP000176389"/>
    </source>
</evidence>
<evidence type="ECO:0000256" key="1">
    <source>
        <dbReference type="SAM" id="Coils"/>
    </source>
</evidence>
<protein>
    <recommendedName>
        <fullName evidence="4">Cell division protein FtsL</fullName>
    </recommendedName>
</protein>
<evidence type="ECO:0000313" key="2">
    <source>
        <dbReference type="EMBL" id="OGY26262.1"/>
    </source>
</evidence>
<reference evidence="2 3" key="1">
    <citation type="journal article" date="2016" name="Nat. Commun.">
        <title>Thousands of microbial genomes shed light on interconnected biogeochemical processes in an aquifer system.</title>
        <authorList>
            <person name="Anantharaman K."/>
            <person name="Brown C.T."/>
            <person name="Hug L.A."/>
            <person name="Sharon I."/>
            <person name="Castelle C.J."/>
            <person name="Probst A.J."/>
            <person name="Thomas B.C."/>
            <person name="Singh A."/>
            <person name="Wilkins M.J."/>
            <person name="Karaoz U."/>
            <person name="Brodie E.L."/>
            <person name="Williams K.H."/>
            <person name="Hubbard S.S."/>
            <person name="Banfield J.F."/>
        </authorList>
    </citation>
    <scope>NUCLEOTIDE SEQUENCE [LARGE SCALE GENOMIC DNA]</scope>
</reference>
<organism evidence="2 3">
    <name type="scientific">Candidatus Woykebacteria bacterium RBG_16_43_9</name>
    <dbReference type="NCBI Taxonomy" id="1802596"/>
    <lineage>
        <taxon>Bacteria</taxon>
        <taxon>Candidatus Woykeibacteriota</taxon>
    </lineage>
</organism>
<comment type="caution">
    <text evidence="2">The sequence shown here is derived from an EMBL/GenBank/DDBJ whole genome shotgun (WGS) entry which is preliminary data.</text>
</comment>
<dbReference type="AlphaFoldDB" id="A0A1G1WEX7"/>
<proteinExistence type="predicted"/>
<dbReference type="EMBL" id="MHCS01000027">
    <property type="protein sequence ID" value="OGY26262.1"/>
    <property type="molecule type" value="Genomic_DNA"/>
</dbReference>
<sequence>MIRKGAKQDKPKSFYKSLVTFLIIAVLSVSFARVIFANILATSGQQLAAANQKVSILNEENQDLENRISTLKSLTRVEKTATKKGFVKTKNVEVLSPAGPIANK</sequence>
<name>A0A1G1WEX7_9BACT</name>
<evidence type="ECO:0008006" key="4">
    <source>
        <dbReference type="Google" id="ProtNLM"/>
    </source>
</evidence>
<keyword evidence="1" id="KW-0175">Coiled coil</keyword>
<dbReference type="Proteomes" id="UP000176389">
    <property type="component" value="Unassembled WGS sequence"/>
</dbReference>
<accession>A0A1G1WEX7</accession>
<feature type="coiled-coil region" evidence="1">
    <location>
        <begin position="47"/>
        <end position="74"/>
    </location>
</feature>
<gene>
    <name evidence="2" type="ORF">A2Z11_00455</name>
</gene>